<evidence type="ECO:0000313" key="1">
    <source>
        <dbReference type="EMBL" id="PXF60987.1"/>
    </source>
</evidence>
<evidence type="ECO:0000313" key="2">
    <source>
        <dbReference type="Proteomes" id="UP000248329"/>
    </source>
</evidence>
<comment type="caution">
    <text evidence="1">The sequence shown here is derived from an EMBL/GenBank/DDBJ whole genome shotgun (WGS) entry which is preliminary data.</text>
</comment>
<name>A0AC61L3D4_9EURY</name>
<organism evidence="1 2">
    <name type="scientific">Candidatus Methanogaster sp</name>
    <dbReference type="NCBI Taxonomy" id="3386292"/>
    <lineage>
        <taxon>Archaea</taxon>
        <taxon>Methanobacteriati</taxon>
        <taxon>Methanobacteriota</taxon>
        <taxon>Stenosarchaea group</taxon>
        <taxon>Methanomicrobia</taxon>
        <taxon>Methanosarcinales</taxon>
        <taxon>ANME-2 cluster</taxon>
        <taxon>Candidatus Methanogasteraceae</taxon>
        <taxon>Candidatus Methanogaster</taxon>
    </lineage>
</organism>
<proteinExistence type="predicted"/>
<sequence>MIVSKCAICGGKVEEKEVSETVRVGNDFVVVENVIAGVCAGCGERYYPPGVVDRLRDIEMHAMDRGALKGLHIVGHTYRINYGAPIHGISV</sequence>
<reference evidence="1" key="1">
    <citation type="submission" date="2018-01" db="EMBL/GenBank/DDBJ databases">
        <authorList>
            <person name="Krukenberg V."/>
        </authorList>
    </citation>
    <scope>NUCLEOTIDE SEQUENCE</scope>
    <source>
        <strain evidence="1">E20ANME2</strain>
    </source>
</reference>
<dbReference type="EMBL" id="PQXF01000009">
    <property type="protein sequence ID" value="PXF60987.1"/>
    <property type="molecule type" value="Genomic_DNA"/>
</dbReference>
<dbReference type="Proteomes" id="UP000248329">
    <property type="component" value="Unassembled WGS sequence"/>
</dbReference>
<gene>
    <name evidence="1" type="ORF">C4B59_06455</name>
</gene>
<protein>
    <submittedName>
        <fullName evidence="1">Uncharacterized protein</fullName>
    </submittedName>
</protein>
<accession>A0AC61L3D4</accession>